<dbReference type="Proteomes" id="UP001209540">
    <property type="component" value="Unassembled WGS sequence"/>
</dbReference>
<organism evidence="2 3">
    <name type="scientific">Phascolomyces articulosus</name>
    <dbReference type="NCBI Taxonomy" id="60185"/>
    <lineage>
        <taxon>Eukaryota</taxon>
        <taxon>Fungi</taxon>
        <taxon>Fungi incertae sedis</taxon>
        <taxon>Mucoromycota</taxon>
        <taxon>Mucoromycotina</taxon>
        <taxon>Mucoromycetes</taxon>
        <taxon>Mucorales</taxon>
        <taxon>Lichtheimiaceae</taxon>
        <taxon>Phascolomyces</taxon>
    </lineage>
</organism>
<keyword evidence="1" id="KW-1133">Transmembrane helix</keyword>
<reference evidence="2" key="1">
    <citation type="journal article" date="2022" name="IScience">
        <title>Evolution of zygomycete secretomes and the origins of terrestrial fungal ecologies.</title>
        <authorList>
            <person name="Chang Y."/>
            <person name="Wang Y."/>
            <person name="Mondo S."/>
            <person name="Ahrendt S."/>
            <person name="Andreopoulos W."/>
            <person name="Barry K."/>
            <person name="Beard J."/>
            <person name="Benny G.L."/>
            <person name="Blankenship S."/>
            <person name="Bonito G."/>
            <person name="Cuomo C."/>
            <person name="Desiro A."/>
            <person name="Gervers K.A."/>
            <person name="Hundley H."/>
            <person name="Kuo A."/>
            <person name="LaButti K."/>
            <person name="Lang B.F."/>
            <person name="Lipzen A."/>
            <person name="O'Donnell K."/>
            <person name="Pangilinan J."/>
            <person name="Reynolds N."/>
            <person name="Sandor L."/>
            <person name="Smith M.E."/>
            <person name="Tsang A."/>
            <person name="Grigoriev I.V."/>
            <person name="Stajich J.E."/>
            <person name="Spatafora J.W."/>
        </authorList>
    </citation>
    <scope>NUCLEOTIDE SEQUENCE</scope>
    <source>
        <strain evidence="2">RSA 2281</strain>
    </source>
</reference>
<evidence type="ECO:0000313" key="2">
    <source>
        <dbReference type="EMBL" id="KAI9250191.1"/>
    </source>
</evidence>
<evidence type="ECO:0000313" key="3">
    <source>
        <dbReference type="Proteomes" id="UP001209540"/>
    </source>
</evidence>
<dbReference type="AlphaFoldDB" id="A0AAD5PB06"/>
<name>A0AAD5PB06_9FUNG</name>
<proteinExistence type="predicted"/>
<gene>
    <name evidence="2" type="ORF">BDA99DRAFT_523096</name>
</gene>
<evidence type="ECO:0000256" key="1">
    <source>
        <dbReference type="SAM" id="Phobius"/>
    </source>
</evidence>
<keyword evidence="1" id="KW-0812">Transmembrane</keyword>
<feature type="transmembrane region" description="Helical" evidence="1">
    <location>
        <begin position="37"/>
        <end position="56"/>
    </location>
</feature>
<feature type="transmembrane region" description="Helical" evidence="1">
    <location>
        <begin position="12"/>
        <end position="31"/>
    </location>
</feature>
<reference evidence="2" key="2">
    <citation type="submission" date="2023-02" db="EMBL/GenBank/DDBJ databases">
        <authorList>
            <consortium name="DOE Joint Genome Institute"/>
            <person name="Mondo S.J."/>
            <person name="Chang Y."/>
            <person name="Wang Y."/>
            <person name="Ahrendt S."/>
            <person name="Andreopoulos W."/>
            <person name="Barry K."/>
            <person name="Beard J."/>
            <person name="Benny G.L."/>
            <person name="Blankenship S."/>
            <person name="Bonito G."/>
            <person name="Cuomo C."/>
            <person name="Desiro A."/>
            <person name="Gervers K.A."/>
            <person name="Hundley H."/>
            <person name="Kuo A."/>
            <person name="LaButti K."/>
            <person name="Lang B.F."/>
            <person name="Lipzen A."/>
            <person name="O'Donnell K."/>
            <person name="Pangilinan J."/>
            <person name="Reynolds N."/>
            <person name="Sandor L."/>
            <person name="Smith M.W."/>
            <person name="Tsang A."/>
            <person name="Grigoriev I.V."/>
            <person name="Stajich J.E."/>
            <person name="Spatafora J.W."/>
        </authorList>
    </citation>
    <scope>NUCLEOTIDE SEQUENCE</scope>
    <source>
        <strain evidence="2">RSA 2281</strain>
    </source>
</reference>
<keyword evidence="1" id="KW-0472">Membrane</keyword>
<sequence>MFLGQRESILKICILSVSLLKVTYFFVTIQFGRYAEATVIMSQVFSSLVLLLIPPLDSPTMAQ</sequence>
<dbReference type="EMBL" id="JAIXMP010000033">
    <property type="protein sequence ID" value="KAI9250191.1"/>
    <property type="molecule type" value="Genomic_DNA"/>
</dbReference>
<accession>A0AAD5PB06</accession>
<protein>
    <submittedName>
        <fullName evidence="2">Uncharacterized protein</fullName>
    </submittedName>
</protein>
<comment type="caution">
    <text evidence="2">The sequence shown here is derived from an EMBL/GenBank/DDBJ whole genome shotgun (WGS) entry which is preliminary data.</text>
</comment>
<keyword evidence="3" id="KW-1185">Reference proteome</keyword>